<proteinExistence type="predicted"/>
<dbReference type="EMBL" id="JBBYXI010000002">
    <property type="protein sequence ID" value="MEN3930482.1"/>
    <property type="molecule type" value="Genomic_DNA"/>
</dbReference>
<sequence>MAFRAFLTSALVAGLFIISGSAFAQSPECNRFRAELDNLNRTGGASQAVLRQRQELERMRGYYTSIGCNRRGFFFSSPPPEECPAIAQRIRGMEASLGRLEPSRAEVDARRQQLIAAINRSCSGGGDNRNFFDRLFGNDPGQQQMQDPNAPIAEDPSTPRLGGSRVVCVRLCDGYNFPLSNSGRGSADEMCQALCPAADTRAFSMPASDDGLKFAASVSGHTPYTSLPNAFKFLQVRDPSCNCKADNQKWSEVLQGAEQLLDRHDTIVSAERAAEMSRAPAMRKQAAIAKKAEQAETAESQAAAKEGESAPTAGRESAGIGPQSIESGRVVGVNEGVKIEGKASDGSKRTIRVITPSSLPANLTDEGESN</sequence>
<feature type="region of interest" description="Disordered" evidence="1">
    <location>
        <begin position="274"/>
        <end position="370"/>
    </location>
</feature>
<reference evidence="3 4" key="1">
    <citation type="submission" date="2024-04" db="EMBL/GenBank/DDBJ databases">
        <title>A novel species isolated from cricket.</title>
        <authorList>
            <person name="Wang H.-C."/>
        </authorList>
    </citation>
    <scope>NUCLEOTIDE SEQUENCE [LARGE SCALE GENOMIC DNA]</scope>
    <source>
        <strain evidence="3 4">WL0021</strain>
    </source>
</reference>
<feature type="compositionally biased region" description="Low complexity" evidence="1">
    <location>
        <begin position="284"/>
        <end position="304"/>
    </location>
</feature>
<dbReference type="RefSeq" id="WP_346336489.1">
    <property type="nucleotide sequence ID" value="NZ_JBBYXI010000002.1"/>
</dbReference>
<organism evidence="3 4">
    <name type="scientific">Hohaiivirga grylli</name>
    <dbReference type="NCBI Taxonomy" id="3133970"/>
    <lineage>
        <taxon>Bacteria</taxon>
        <taxon>Pseudomonadati</taxon>
        <taxon>Pseudomonadota</taxon>
        <taxon>Alphaproteobacteria</taxon>
        <taxon>Hyphomicrobiales</taxon>
        <taxon>Methylobacteriaceae</taxon>
        <taxon>Hohaiivirga</taxon>
    </lineage>
</organism>
<evidence type="ECO:0000256" key="2">
    <source>
        <dbReference type="SAM" id="SignalP"/>
    </source>
</evidence>
<dbReference type="Proteomes" id="UP001418637">
    <property type="component" value="Unassembled WGS sequence"/>
</dbReference>
<name>A0ABV0BIF8_9HYPH</name>
<keyword evidence="4" id="KW-1185">Reference proteome</keyword>
<feature type="signal peptide" evidence="2">
    <location>
        <begin position="1"/>
        <end position="24"/>
    </location>
</feature>
<evidence type="ECO:0000313" key="4">
    <source>
        <dbReference type="Proteomes" id="UP001418637"/>
    </source>
</evidence>
<feature type="compositionally biased region" description="Basic and acidic residues" evidence="1">
    <location>
        <begin position="337"/>
        <end position="348"/>
    </location>
</feature>
<dbReference type="Pfam" id="PF11064">
    <property type="entry name" value="DUF2865"/>
    <property type="match status" value="1"/>
</dbReference>
<comment type="caution">
    <text evidence="3">The sequence shown here is derived from an EMBL/GenBank/DDBJ whole genome shotgun (WGS) entry which is preliminary data.</text>
</comment>
<gene>
    <name evidence="3" type="ORF">WJT86_05310</name>
</gene>
<keyword evidence="2" id="KW-0732">Signal</keyword>
<protein>
    <submittedName>
        <fullName evidence="3">DUF2865 domain-containing protein</fullName>
    </submittedName>
</protein>
<feature type="chain" id="PRO_5047339428" evidence="2">
    <location>
        <begin position="25"/>
        <end position="370"/>
    </location>
</feature>
<accession>A0ABV0BIF8</accession>
<evidence type="ECO:0000256" key="1">
    <source>
        <dbReference type="SAM" id="MobiDB-lite"/>
    </source>
</evidence>
<evidence type="ECO:0000313" key="3">
    <source>
        <dbReference type="EMBL" id="MEN3930482.1"/>
    </source>
</evidence>
<dbReference type="InterPro" id="IPR021293">
    <property type="entry name" value="DUF2865"/>
</dbReference>